<feature type="non-terminal residue" evidence="1">
    <location>
        <position position="1"/>
    </location>
</feature>
<evidence type="ECO:0000313" key="1">
    <source>
        <dbReference type="EMBL" id="KAI9507636.1"/>
    </source>
</evidence>
<reference evidence="1" key="1">
    <citation type="submission" date="2021-03" db="EMBL/GenBank/DDBJ databases">
        <title>Evolutionary priming and transition to the ectomycorrhizal habit in an iconic lineage of mushroom-forming fungi: is preadaptation a requirement?</title>
        <authorList>
            <consortium name="DOE Joint Genome Institute"/>
            <person name="Looney B.P."/>
            <person name="Miyauchi S."/>
            <person name="Morin E."/>
            <person name="Drula E."/>
            <person name="Courty P.E."/>
            <person name="Chicoki N."/>
            <person name="Fauchery L."/>
            <person name="Kohler A."/>
            <person name="Kuo A."/>
            <person name="LaButti K."/>
            <person name="Pangilinan J."/>
            <person name="Lipzen A."/>
            <person name="Riley R."/>
            <person name="Andreopoulos W."/>
            <person name="He G."/>
            <person name="Johnson J."/>
            <person name="Barry K.W."/>
            <person name="Grigoriev I.V."/>
            <person name="Nagy L."/>
            <person name="Hibbett D."/>
            <person name="Henrissat B."/>
            <person name="Matheny P.B."/>
            <person name="Labbe J."/>
            <person name="Martin A.F."/>
        </authorList>
    </citation>
    <scope>NUCLEOTIDE SEQUENCE</scope>
    <source>
        <strain evidence="1">BPL698</strain>
    </source>
</reference>
<name>A0ACC0U872_9AGAM</name>
<gene>
    <name evidence="1" type="ORF">F5148DRAFT_1203270</name>
</gene>
<protein>
    <submittedName>
        <fullName evidence="1">Uncharacterized protein</fullName>
    </submittedName>
</protein>
<dbReference type="Proteomes" id="UP001207468">
    <property type="component" value="Unassembled WGS sequence"/>
</dbReference>
<evidence type="ECO:0000313" key="2">
    <source>
        <dbReference type="Proteomes" id="UP001207468"/>
    </source>
</evidence>
<accession>A0ACC0U872</accession>
<organism evidence="1 2">
    <name type="scientific">Russula earlei</name>
    <dbReference type="NCBI Taxonomy" id="71964"/>
    <lineage>
        <taxon>Eukaryota</taxon>
        <taxon>Fungi</taxon>
        <taxon>Dikarya</taxon>
        <taxon>Basidiomycota</taxon>
        <taxon>Agaricomycotina</taxon>
        <taxon>Agaricomycetes</taxon>
        <taxon>Russulales</taxon>
        <taxon>Russulaceae</taxon>
        <taxon>Russula</taxon>
    </lineage>
</organism>
<dbReference type="EMBL" id="JAGFNK010000117">
    <property type="protein sequence ID" value="KAI9507636.1"/>
    <property type="molecule type" value="Genomic_DNA"/>
</dbReference>
<sequence length="91" mass="10026">VAMVTRSLPLQVVAAHVDEGVCMGRDVMEGEVLCSVVLVFAASPVTMAWWQGLMFFLWGGVVTSALLRQWGALHFPVIYAFFLSGARWHNS</sequence>
<keyword evidence="2" id="KW-1185">Reference proteome</keyword>
<comment type="caution">
    <text evidence="1">The sequence shown here is derived from an EMBL/GenBank/DDBJ whole genome shotgun (WGS) entry which is preliminary data.</text>
</comment>
<proteinExistence type="predicted"/>